<dbReference type="Proteomes" id="UP001652582">
    <property type="component" value="Chromosome 14"/>
</dbReference>
<dbReference type="Pfam" id="PF02866">
    <property type="entry name" value="Ldh_1_C"/>
    <property type="match status" value="1"/>
</dbReference>
<reference evidence="7" key="1">
    <citation type="submission" date="2025-08" db="UniProtKB">
        <authorList>
            <consortium name="RefSeq"/>
        </authorList>
    </citation>
    <scope>IDENTIFICATION</scope>
</reference>
<gene>
    <name evidence="7" type="primary">LOC112043590</name>
</gene>
<dbReference type="InterPro" id="IPR015955">
    <property type="entry name" value="Lactate_DH/Glyco_Ohase_4_C"/>
</dbReference>
<dbReference type="Gene3D" id="3.90.110.10">
    <property type="entry name" value="Lactate dehydrogenase/glycoside hydrolase, family 4, C-terminal"/>
    <property type="match status" value="1"/>
</dbReference>
<evidence type="ECO:0000256" key="2">
    <source>
        <dbReference type="ARBA" id="ARBA00022532"/>
    </source>
</evidence>
<dbReference type="EC" id="1.1.1.37" evidence="1"/>
<dbReference type="SUPFAM" id="SSF56327">
    <property type="entry name" value="LDH C-terminal domain-like"/>
    <property type="match status" value="1"/>
</dbReference>
<evidence type="ECO:0000256" key="1">
    <source>
        <dbReference type="ARBA" id="ARBA00012995"/>
    </source>
</evidence>
<proteinExistence type="predicted"/>
<evidence type="ECO:0000313" key="6">
    <source>
        <dbReference type="Proteomes" id="UP001652582"/>
    </source>
</evidence>
<feature type="domain" description="Lactate/malate dehydrogenase C-terminal" evidence="5">
    <location>
        <begin position="100"/>
        <end position="261"/>
    </location>
</feature>
<accession>A0ABM3LQM0</accession>
<dbReference type="InterPro" id="IPR022383">
    <property type="entry name" value="Lactate/malate_DH_C"/>
</dbReference>
<dbReference type="PANTHER" id="PTHR11540:SF16">
    <property type="entry name" value="MALATE DEHYDROGENASE, MITOCHONDRIAL"/>
    <property type="match status" value="1"/>
</dbReference>
<organism evidence="6 7">
    <name type="scientific">Bicyclus anynana</name>
    <name type="common">Squinting bush brown butterfly</name>
    <dbReference type="NCBI Taxonomy" id="110368"/>
    <lineage>
        <taxon>Eukaryota</taxon>
        <taxon>Metazoa</taxon>
        <taxon>Ecdysozoa</taxon>
        <taxon>Arthropoda</taxon>
        <taxon>Hexapoda</taxon>
        <taxon>Insecta</taxon>
        <taxon>Pterygota</taxon>
        <taxon>Neoptera</taxon>
        <taxon>Endopterygota</taxon>
        <taxon>Lepidoptera</taxon>
        <taxon>Glossata</taxon>
        <taxon>Ditrysia</taxon>
        <taxon>Papilionoidea</taxon>
        <taxon>Nymphalidae</taxon>
        <taxon>Satyrinae</taxon>
        <taxon>Satyrini</taxon>
        <taxon>Mycalesina</taxon>
        <taxon>Bicyclus</taxon>
    </lineage>
</organism>
<dbReference type="SUPFAM" id="SSF51735">
    <property type="entry name" value="NAD(P)-binding Rossmann-fold domains"/>
    <property type="match status" value="1"/>
</dbReference>
<dbReference type="RefSeq" id="XP_052741342.1">
    <property type="nucleotide sequence ID" value="XM_052885382.1"/>
</dbReference>
<name>A0ABM3LQM0_BICAN</name>
<dbReference type="GeneID" id="112043590"/>
<keyword evidence="2" id="KW-0816">Tricarboxylic acid cycle</keyword>
<dbReference type="InterPro" id="IPR036291">
    <property type="entry name" value="NAD(P)-bd_dom_sf"/>
</dbReference>
<keyword evidence="4" id="KW-0520">NAD</keyword>
<evidence type="ECO:0000259" key="5">
    <source>
        <dbReference type="Pfam" id="PF02866"/>
    </source>
</evidence>
<protein>
    <recommendedName>
        <fullName evidence="1">malate dehydrogenase</fullName>
        <ecNumber evidence="1">1.1.1.37</ecNumber>
    </recommendedName>
</protein>
<dbReference type="Gene3D" id="3.40.50.720">
    <property type="entry name" value="NAD(P)-binding Rossmann-like Domain"/>
    <property type="match status" value="1"/>
</dbReference>
<evidence type="ECO:0000313" key="7">
    <source>
        <dbReference type="RefSeq" id="XP_052741342.1"/>
    </source>
</evidence>
<evidence type="ECO:0000256" key="3">
    <source>
        <dbReference type="ARBA" id="ARBA00023002"/>
    </source>
</evidence>
<keyword evidence="3" id="KW-0560">Oxidoreductase</keyword>
<sequence length="378" mass="41168">MELSHVDTKCKVSSFSGRHMLCDALKGSKIVIIVARNNCDTFENNAPIITEITLQICNTCPTAFTIVATEPVESMVPIVSEIQRLRASYNPRKLLGCVELNCVRANSVLADFLRAPPEAVRVPVVGGATPQTMVPVLSAAVHPCKISQEQTECVTSCIMGGTEAVCEAKGCATATPCLAGAYAVARTTINVVKGLQGRKDVIQCAYVDSLGTCAPNCQFFASEVVLGPSGIERNLGIPELSKFECCLLCNCLPYVRNEIARAIWLVYTMCQQCCSPTCVAHPGTCFTPPTVPCVPPTNWTCDFPDPCRDEYLASICREMTCMCGSTELCWRPRDVEFDANRALNLTHQMPMKSPACSTCNVPKSVRIEQIYRDRVKES</sequence>
<evidence type="ECO:0000256" key="4">
    <source>
        <dbReference type="ARBA" id="ARBA00023027"/>
    </source>
</evidence>
<keyword evidence="6" id="KW-1185">Reference proteome</keyword>
<dbReference type="PANTHER" id="PTHR11540">
    <property type="entry name" value="MALATE AND LACTATE DEHYDROGENASE"/>
    <property type="match status" value="1"/>
</dbReference>